<keyword evidence="9" id="KW-1185">Reference proteome</keyword>
<keyword evidence="4" id="KW-0949">S-adenosyl-L-methionine</keyword>
<dbReference type="EC" id="2.1.1.221" evidence="1"/>
<evidence type="ECO:0000313" key="8">
    <source>
        <dbReference type="EMBL" id="CAI6349902.1"/>
    </source>
</evidence>
<dbReference type="GO" id="GO:0002939">
    <property type="term" value="P:tRNA N1-guanine methylation"/>
    <property type="evidence" value="ECO:0007669"/>
    <property type="project" value="TreeGrafter"/>
</dbReference>
<evidence type="ECO:0000256" key="1">
    <source>
        <dbReference type="ARBA" id="ARBA00012797"/>
    </source>
</evidence>
<name>A0AAV0W289_9HEMI</name>
<dbReference type="AlphaFoldDB" id="A0AAV0W289"/>
<evidence type="ECO:0000256" key="5">
    <source>
        <dbReference type="ARBA" id="ARBA00048434"/>
    </source>
</evidence>
<feature type="region of interest" description="Disordered" evidence="6">
    <location>
        <begin position="1"/>
        <end position="96"/>
    </location>
</feature>
<keyword evidence="2" id="KW-0489">Methyltransferase</keyword>
<comment type="caution">
    <text evidence="8">The sequence shown here is derived from an EMBL/GenBank/DDBJ whole genome shotgun (WGS) entry which is preliminary data.</text>
</comment>
<evidence type="ECO:0000313" key="9">
    <source>
        <dbReference type="Proteomes" id="UP001160148"/>
    </source>
</evidence>
<dbReference type="InterPro" id="IPR038459">
    <property type="entry name" value="MT_TRM10-typ_sf"/>
</dbReference>
<dbReference type="CDD" id="cd18101">
    <property type="entry name" value="Trm10euk_A"/>
    <property type="match status" value="1"/>
</dbReference>
<feature type="domain" description="SAM-dependent MTase TRM10-type" evidence="7">
    <location>
        <begin position="107"/>
        <end position="295"/>
    </location>
</feature>
<accession>A0AAV0W289</accession>
<organism evidence="8 9">
    <name type="scientific">Macrosiphum euphorbiae</name>
    <name type="common">potato aphid</name>
    <dbReference type="NCBI Taxonomy" id="13131"/>
    <lineage>
        <taxon>Eukaryota</taxon>
        <taxon>Metazoa</taxon>
        <taxon>Ecdysozoa</taxon>
        <taxon>Arthropoda</taxon>
        <taxon>Hexapoda</taxon>
        <taxon>Insecta</taxon>
        <taxon>Pterygota</taxon>
        <taxon>Neoptera</taxon>
        <taxon>Paraneoptera</taxon>
        <taxon>Hemiptera</taxon>
        <taxon>Sternorrhyncha</taxon>
        <taxon>Aphidomorpha</taxon>
        <taxon>Aphidoidea</taxon>
        <taxon>Aphididae</taxon>
        <taxon>Macrosiphini</taxon>
        <taxon>Macrosiphum</taxon>
    </lineage>
</organism>
<evidence type="ECO:0000256" key="4">
    <source>
        <dbReference type="ARBA" id="ARBA00022691"/>
    </source>
</evidence>
<keyword evidence="3" id="KW-0808">Transferase</keyword>
<dbReference type="GO" id="GO:0000049">
    <property type="term" value="F:tRNA binding"/>
    <property type="evidence" value="ECO:0007669"/>
    <property type="project" value="TreeGrafter"/>
</dbReference>
<dbReference type="Proteomes" id="UP001160148">
    <property type="component" value="Unassembled WGS sequence"/>
</dbReference>
<dbReference type="InterPro" id="IPR007356">
    <property type="entry name" value="tRNA_m1G_MeTrfase_euk"/>
</dbReference>
<dbReference type="PANTHER" id="PTHR13563:SF13">
    <property type="entry name" value="TRNA METHYLTRANSFERASE 10 HOMOLOG A"/>
    <property type="match status" value="1"/>
</dbReference>
<gene>
    <name evidence="8" type="ORF">MEUPH1_LOCUS6417</name>
</gene>
<proteinExistence type="predicted"/>
<dbReference type="PANTHER" id="PTHR13563">
    <property type="entry name" value="TRNA (GUANINE-9-) METHYLTRANSFERASE"/>
    <property type="match status" value="1"/>
</dbReference>
<feature type="compositionally biased region" description="Polar residues" evidence="6">
    <location>
        <begin position="49"/>
        <end position="60"/>
    </location>
</feature>
<feature type="compositionally biased region" description="Basic and acidic residues" evidence="6">
    <location>
        <begin position="73"/>
        <end position="88"/>
    </location>
</feature>
<evidence type="ECO:0000259" key="7">
    <source>
        <dbReference type="PROSITE" id="PS51675"/>
    </source>
</evidence>
<dbReference type="FunFam" id="3.40.1280.30:FF:000001">
    <property type="entry name" value="tRNA methyltransferase 10 homolog A"/>
    <property type="match status" value="1"/>
</dbReference>
<dbReference type="Gene3D" id="3.40.1280.30">
    <property type="match status" value="1"/>
</dbReference>
<dbReference type="GO" id="GO:0005654">
    <property type="term" value="C:nucleoplasm"/>
    <property type="evidence" value="ECO:0007669"/>
    <property type="project" value="TreeGrafter"/>
</dbReference>
<evidence type="ECO:0000256" key="2">
    <source>
        <dbReference type="ARBA" id="ARBA00022603"/>
    </source>
</evidence>
<dbReference type="GO" id="GO:0052905">
    <property type="term" value="F:tRNA (guanosine(9)-N1)-methyltransferase activity"/>
    <property type="evidence" value="ECO:0007669"/>
    <property type="project" value="UniProtKB-EC"/>
</dbReference>
<sequence>MMNESPETVELKPNHETNTIAVEENGKRPLDQSEDACESQPKMCKLDNESNANQSNTLSKRQLKKIQKQQMWIEKKEKRRETNKERKVEMKKRKAQMRESGVEIPIVKTKKMAESTCKQRIVLDMSYNDLMSDKDLCKCSNQVLRCYGLNRRMDNPMQLYFCSYEGKTKEIMAKHNGSESWDIKYLENSFDKEFKKEEIVYLTSDSLNVLESIDENKVYIIGGLVDHNSCKGASLRVANDLGIAHARLPIDEHINMQTRKILTINHVFEIISKVVSGMSWKEALIGTLPKRKMFSVIDEEDLLEYENCSLEYKPKEEIECPEAEKIENVSVENVIEQNVSVENVKEQNVSVEN</sequence>
<dbReference type="EMBL" id="CARXXK010000001">
    <property type="protein sequence ID" value="CAI6349902.1"/>
    <property type="molecule type" value="Genomic_DNA"/>
</dbReference>
<dbReference type="PROSITE" id="PS51675">
    <property type="entry name" value="SAM_MT_TRM10"/>
    <property type="match status" value="1"/>
</dbReference>
<dbReference type="InterPro" id="IPR028564">
    <property type="entry name" value="MT_TRM10-typ"/>
</dbReference>
<evidence type="ECO:0000256" key="6">
    <source>
        <dbReference type="SAM" id="MobiDB-lite"/>
    </source>
</evidence>
<reference evidence="8 9" key="1">
    <citation type="submission" date="2023-01" db="EMBL/GenBank/DDBJ databases">
        <authorList>
            <person name="Whitehead M."/>
        </authorList>
    </citation>
    <scope>NUCLEOTIDE SEQUENCE [LARGE SCALE GENOMIC DNA]</scope>
</reference>
<protein>
    <recommendedName>
        <fullName evidence="1">tRNA (guanine(9)-N(1))-methyltransferase</fullName>
        <ecNumber evidence="1">2.1.1.221</ecNumber>
    </recommendedName>
</protein>
<evidence type="ECO:0000256" key="3">
    <source>
        <dbReference type="ARBA" id="ARBA00022679"/>
    </source>
</evidence>
<comment type="catalytic activity">
    <reaction evidence="5">
        <text>guanosine(9) in tRNA + S-adenosyl-L-methionine = N(1)-methylguanosine(9) in tRNA + S-adenosyl-L-homocysteine + H(+)</text>
        <dbReference type="Rhea" id="RHEA:43156"/>
        <dbReference type="Rhea" id="RHEA-COMP:10367"/>
        <dbReference type="Rhea" id="RHEA-COMP:10368"/>
        <dbReference type="ChEBI" id="CHEBI:15378"/>
        <dbReference type="ChEBI" id="CHEBI:57856"/>
        <dbReference type="ChEBI" id="CHEBI:59789"/>
        <dbReference type="ChEBI" id="CHEBI:73542"/>
        <dbReference type="ChEBI" id="CHEBI:74269"/>
        <dbReference type="EC" id="2.1.1.221"/>
    </reaction>
</comment>